<gene>
    <name evidence="1" type="ORF">AAF712_011094</name>
</gene>
<accession>A0ABR2ZK09</accession>
<name>A0ABR2ZK09_9AGAR</name>
<proteinExistence type="predicted"/>
<sequence>MTGFEPCEDDTNATRAPIDEAYAEYTYLVGRELEIFYFRQKDSRPSLEDLGERVYAGWINLWPHPMFLEKVRLEAKNDWQKAITILKKNLIKDSLAAVPEYRQKVQDGLDLPSFTLPESVKAGYATWDKAMDNVINEGQWRRWASKEYLKAVKTLKRADEAKAAVHLNAWMIPMMAQSIEEASRKMNDVMGHANMTYDKALEEFMAGSYSL</sequence>
<protein>
    <submittedName>
        <fullName evidence="1">Uncharacterized protein</fullName>
    </submittedName>
</protein>
<evidence type="ECO:0000313" key="1">
    <source>
        <dbReference type="EMBL" id="KAL0062016.1"/>
    </source>
</evidence>
<keyword evidence="2" id="KW-1185">Reference proteome</keyword>
<organism evidence="1 2">
    <name type="scientific">Marasmius tenuissimus</name>
    <dbReference type="NCBI Taxonomy" id="585030"/>
    <lineage>
        <taxon>Eukaryota</taxon>
        <taxon>Fungi</taxon>
        <taxon>Dikarya</taxon>
        <taxon>Basidiomycota</taxon>
        <taxon>Agaricomycotina</taxon>
        <taxon>Agaricomycetes</taxon>
        <taxon>Agaricomycetidae</taxon>
        <taxon>Agaricales</taxon>
        <taxon>Marasmiineae</taxon>
        <taxon>Marasmiaceae</taxon>
        <taxon>Marasmius</taxon>
    </lineage>
</organism>
<reference evidence="1 2" key="1">
    <citation type="submission" date="2024-05" db="EMBL/GenBank/DDBJ databases">
        <title>A draft genome resource for the thread blight pathogen Marasmius tenuissimus strain MS-2.</title>
        <authorList>
            <person name="Yulfo-Soto G.E."/>
            <person name="Baruah I.K."/>
            <person name="Amoako-Attah I."/>
            <person name="Bukari Y."/>
            <person name="Meinhardt L.W."/>
            <person name="Bailey B.A."/>
            <person name="Cohen S.P."/>
        </authorList>
    </citation>
    <scope>NUCLEOTIDE SEQUENCE [LARGE SCALE GENOMIC DNA]</scope>
    <source>
        <strain evidence="1 2">MS-2</strain>
    </source>
</reference>
<comment type="caution">
    <text evidence="1">The sequence shown here is derived from an EMBL/GenBank/DDBJ whole genome shotgun (WGS) entry which is preliminary data.</text>
</comment>
<dbReference type="Proteomes" id="UP001437256">
    <property type="component" value="Unassembled WGS sequence"/>
</dbReference>
<dbReference type="EMBL" id="JBBXMP010000116">
    <property type="protein sequence ID" value="KAL0062016.1"/>
    <property type="molecule type" value="Genomic_DNA"/>
</dbReference>
<evidence type="ECO:0000313" key="2">
    <source>
        <dbReference type="Proteomes" id="UP001437256"/>
    </source>
</evidence>